<evidence type="ECO:0000256" key="11">
    <source>
        <dbReference type="SAM" id="MobiDB-lite"/>
    </source>
</evidence>
<comment type="function">
    <text evidence="9">Catalyzes the first step in the biosynthesis of NAD from nicotinic acid, the ATP-dependent synthesis of beta-nicotinate D-ribonucleotide from nicotinate and 5-phospho-D-ribose 1-phosphate. Helps prevent cellular oxidative stress via its role in NAD biosynthesis.</text>
</comment>
<evidence type="ECO:0000256" key="6">
    <source>
        <dbReference type="ARBA" id="ARBA00022598"/>
    </source>
</evidence>
<accession>A0A9J6DTC4</accession>
<dbReference type="GO" id="GO:0005829">
    <property type="term" value="C:cytosol"/>
    <property type="evidence" value="ECO:0007669"/>
    <property type="project" value="TreeGrafter"/>
</dbReference>
<dbReference type="CDD" id="cd01570">
    <property type="entry name" value="NAPRTase_A"/>
    <property type="match status" value="1"/>
</dbReference>
<keyword evidence="16" id="KW-1185">Reference proteome</keyword>
<dbReference type="InterPro" id="IPR040727">
    <property type="entry name" value="NAPRTase_N"/>
</dbReference>
<keyword evidence="8" id="KW-0808">Transferase</keyword>
<keyword evidence="5" id="KW-0597">Phosphoprotein</keyword>
<dbReference type="NCBIfam" id="TIGR01513">
    <property type="entry name" value="NAPRTase_put"/>
    <property type="match status" value="1"/>
</dbReference>
<dbReference type="GO" id="GO:0004516">
    <property type="term" value="F:nicotinate phosphoribosyltransferase activity"/>
    <property type="evidence" value="ECO:0007669"/>
    <property type="project" value="UniProtKB-EC"/>
</dbReference>
<dbReference type="PANTHER" id="PTHR11098:SF1">
    <property type="entry name" value="NICOTINATE PHOSPHORIBOSYLTRANSFERASE"/>
    <property type="match status" value="1"/>
</dbReference>
<gene>
    <name evidence="15" type="ORF">HPB51_009451</name>
</gene>
<keyword evidence="6" id="KW-0436">Ligase</keyword>
<keyword evidence="7" id="KW-0662">Pyridine nucleotide biosynthesis</keyword>
<dbReference type="Proteomes" id="UP000821866">
    <property type="component" value="Unassembled WGS sequence"/>
</dbReference>
<evidence type="ECO:0000256" key="10">
    <source>
        <dbReference type="ARBA" id="ARBA00048668"/>
    </source>
</evidence>
<feature type="region of interest" description="Disordered" evidence="11">
    <location>
        <begin position="532"/>
        <end position="561"/>
    </location>
</feature>
<evidence type="ECO:0000256" key="8">
    <source>
        <dbReference type="ARBA" id="ARBA00022679"/>
    </source>
</evidence>
<dbReference type="Pfam" id="PF17956">
    <property type="entry name" value="NAPRTase_C"/>
    <property type="match status" value="1"/>
</dbReference>
<name>A0A9J6DTC4_RHIMP</name>
<dbReference type="VEuPathDB" id="VectorBase:LOC119170318"/>
<dbReference type="Pfam" id="PF17767">
    <property type="entry name" value="NAPRTase_N"/>
    <property type="match status" value="1"/>
</dbReference>
<evidence type="ECO:0000256" key="9">
    <source>
        <dbReference type="ARBA" id="ARBA00023426"/>
    </source>
</evidence>
<feature type="compositionally biased region" description="Polar residues" evidence="11">
    <location>
        <begin position="535"/>
        <end position="552"/>
    </location>
</feature>
<dbReference type="Pfam" id="PF04095">
    <property type="entry name" value="NAPRTase"/>
    <property type="match status" value="1"/>
</dbReference>
<dbReference type="Gene3D" id="3.20.20.70">
    <property type="entry name" value="Aldolase class I"/>
    <property type="match status" value="2"/>
</dbReference>
<evidence type="ECO:0000256" key="3">
    <source>
        <dbReference type="ARBA" id="ARBA00013236"/>
    </source>
</evidence>
<organism evidence="15 16">
    <name type="scientific">Rhipicephalus microplus</name>
    <name type="common">Cattle tick</name>
    <name type="synonym">Boophilus microplus</name>
    <dbReference type="NCBI Taxonomy" id="6941"/>
    <lineage>
        <taxon>Eukaryota</taxon>
        <taxon>Metazoa</taxon>
        <taxon>Ecdysozoa</taxon>
        <taxon>Arthropoda</taxon>
        <taxon>Chelicerata</taxon>
        <taxon>Arachnida</taxon>
        <taxon>Acari</taxon>
        <taxon>Parasitiformes</taxon>
        <taxon>Ixodida</taxon>
        <taxon>Ixodoidea</taxon>
        <taxon>Ixodidae</taxon>
        <taxon>Rhipicephalinae</taxon>
        <taxon>Rhipicephalus</taxon>
        <taxon>Boophilus</taxon>
    </lineage>
</organism>
<comment type="similarity">
    <text evidence="2">Belongs to the NAPRTase family.</text>
</comment>
<evidence type="ECO:0000259" key="12">
    <source>
        <dbReference type="Pfam" id="PF04095"/>
    </source>
</evidence>
<feature type="domain" description="Nicotinate phosphoribosyltransferase N-terminal" evidence="13">
    <location>
        <begin position="27"/>
        <end position="154"/>
    </location>
</feature>
<evidence type="ECO:0000259" key="14">
    <source>
        <dbReference type="Pfam" id="PF17956"/>
    </source>
</evidence>
<dbReference type="Gene3D" id="3.20.140.10">
    <property type="entry name" value="nicotinate phosphoribosyltransferase"/>
    <property type="match status" value="3"/>
</dbReference>
<dbReference type="SUPFAM" id="SSF54675">
    <property type="entry name" value="Nicotinate/Quinolinate PRTase N-terminal domain-like"/>
    <property type="match status" value="1"/>
</dbReference>
<dbReference type="InterPro" id="IPR036068">
    <property type="entry name" value="Nicotinate_pribotase-like_C"/>
</dbReference>
<protein>
    <recommendedName>
        <fullName evidence="4">Nicotinate phosphoribosyltransferase</fullName>
        <ecNumber evidence="3">6.3.4.21</ecNumber>
    </recommendedName>
</protein>
<dbReference type="InterPro" id="IPR041619">
    <property type="entry name" value="NAPRTase_C"/>
</dbReference>
<evidence type="ECO:0000256" key="4">
    <source>
        <dbReference type="ARBA" id="ARBA00021569"/>
    </source>
</evidence>
<dbReference type="GO" id="GO:0016740">
    <property type="term" value="F:transferase activity"/>
    <property type="evidence" value="ECO:0007669"/>
    <property type="project" value="UniProtKB-KW"/>
</dbReference>
<dbReference type="SUPFAM" id="SSF51690">
    <property type="entry name" value="Nicotinate/Quinolinate PRTase C-terminal domain-like"/>
    <property type="match status" value="2"/>
</dbReference>
<dbReference type="EMBL" id="JABSTU010000007">
    <property type="protein sequence ID" value="KAH8025511.1"/>
    <property type="molecule type" value="Genomic_DNA"/>
</dbReference>
<evidence type="ECO:0000256" key="1">
    <source>
        <dbReference type="ARBA" id="ARBA00004952"/>
    </source>
</evidence>
<dbReference type="FunFam" id="3.20.140.10:FF:000002">
    <property type="entry name" value="Nicotinate phosphoribosyltransferase"/>
    <property type="match status" value="1"/>
</dbReference>
<feature type="domain" description="Nicotinate phosphoribosyltransferase C-terminal" evidence="14">
    <location>
        <begin position="598"/>
        <end position="644"/>
    </location>
</feature>
<dbReference type="InterPro" id="IPR013785">
    <property type="entry name" value="Aldolase_TIM"/>
</dbReference>
<sequence>MALVGGSHHGPEARTSTSLRVGVVQPLLTDLYQITMAYAYWKSGKHDDEAVFDLFFRKNPFQGEFTVFAGLEDCIRFLQTFRYSTSDIEYLKSILPASVEPEYYDYLSSLTAEKVKLYAVPEGTVVFPRVPLIRVEGPLAVLQLFETTLLNLVNYASLVTTNAARFRLAAGSNISLLEFGLRRAQGPDGGLSASKYTYLGGFDGTSNVLAGKLFNIPLKGTHAHAFIMSFSCLEDCKLRKLKAVGGEEVDFLALCCKWRKELTGLFKTIEDEASSGELAAFISYAVSFPQNFLALIDTYDVLRSGLLNFSAVAMALNDLGYRAVGVRIDSGDLAYLSSCAFNIFDELANKYNQEWFRTLTIVASNDINEETIVSLNEQGHKINSFGIGTHLVTCQKQPALGCVYKLVEIKNLSCIKLSLDIQKVTIPGKKACYRLYGHQVVQRSSVMKSAEVAESGIGDVAEQGAGAAATGRRVWSCILPMALQENLEGPGERARLTSEPRGSSSSFRRVVWRRGCCYACESTANVHASEKGNLCQGQPASPPDANNSTASSRGGAFLSRTHSEPIEAIGASLSGESDEMPGVVTRPWVQPRAAQRLQIARELPTLDAIRNRVKESLKTLRPDIKRTLNPTPYKVSVSDHLYMFMHELWLQNAPIGELS</sequence>
<comment type="pathway">
    <text evidence="1">Cofactor biosynthesis; NAD(+) biosynthesis; nicotinate D-ribonucleotide from nicotinate: step 1/1.</text>
</comment>
<comment type="caution">
    <text evidence="15">The sequence shown here is derived from an EMBL/GenBank/DDBJ whole genome shotgun (WGS) entry which is preliminary data.</text>
</comment>
<dbReference type="InterPro" id="IPR041525">
    <property type="entry name" value="N/Namide_PRibTrfase"/>
</dbReference>
<evidence type="ECO:0000259" key="13">
    <source>
        <dbReference type="Pfam" id="PF17767"/>
    </source>
</evidence>
<dbReference type="PANTHER" id="PTHR11098">
    <property type="entry name" value="NICOTINATE PHOSPHORIBOSYLTRANSFERASE"/>
    <property type="match status" value="1"/>
</dbReference>
<dbReference type="InterPro" id="IPR006405">
    <property type="entry name" value="Nic_PRibTrfase_pncB"/>
</dbReference>
<reference evidence="15" key="2">
    <citation type="submission" date="2021-09" db="EMBL/GenBank/DDBJ databases">
        <authorList>
            <person name="Jia N."/>
            <person name="Wang J."/>
            <person name="Shi W."/>
            <person name="Du L."/>
            <person name="Sun Y."/>
            <person name="Zhan W."/>
            <person name="Jiang J."/>
            <person name="Wang Q."/>
            <person name="Zhang B."/>
            <person name="Ji P."/>
            <person name="Sakyi L.B."/>
            <person name="Cui X."/>
            <person name="Yuan T."/>
            <person name="Jiang B."/>
            <person name="Yang W."/>
            <person name="Lam T.T.-Y."/>
            <person name="Chang Q."/>
            <person name="Ding S."/>
            <person name="Wang X."/>
            <person name="Zhu J."/>
            <person name="Ruan X."/>
            <person name="Zhao L."/>
            <person name="Wei J."/>
            <person name="Que T."/>
            <person name="Du C."/>
            <person name="Cheng J."/>
            <person name="Dai P."/>
            <person name="Han X."/>
            <person name="Huang E."/>
            <person name="Gao Y."/>
            <person name="Liu J."/>
            <person name="Shao H."/>
            <person name="Ye R."/>
            <person name="Li L."/>
            <person name="Wei W."/>
            <person name="Wang X."/>
            <person name="Wang C."/>
            <person name="Huo Q."/>
            <person name="Li W."/>
            <person name="Guo W."/>
            <person name="Chen H."/>
            <person name="Chen S."/>
            <person name="Zhou L."/>
            <person name="Zhou L."/>
            <person name="Ni X."/>
            <person name="Tian J."/>
            <person name="Zhou Y."/>
            <person name="Sheng Y."/>
            <person name="Liu T."/>
            <person name="Pan Y."/>
            <person name="Xia L."/>
            <person name="Li J."/>
            <person name="Zhao F."/>
            <person name="Cao W."/>
        </authorList>
    </citation>
    <scope>NUCLEOTIDE SEQUENCE</scope>
    <source>
        <strain evidence="15">Rmic-2018</strain>
        <tissue evidence="15">Larvae</tissue>
    </source>
</reference>
<dbReference type="AlphaFoldDB" id="A0A9J6DTC4"/>
<dbReference type="InterPro" id="IPR007229">
    <property type="entry name" value="Nic_PRibTrfase-Fam"/>
</dbReference>
<evidence type="ECO:0000313" key="15">
    <source>
        <dbReference type="EMBL" id="KAH8025511.1"/>
    </source>
</evidence>
<proteinExistence type="inferred from homology"/>
<evidence type="ECO:0000256" key="5">
    <source>
        <dbReference type="ARBA" id="ARBA00022553"/>
    </source>
</evidence>
<evidence type="ECO:0000256" key="2">
    <source>
        <dbReference type="ARBA" id="ARBA00010897"/>
    </source>
</evidence>
<dbReference type="EC" id="6.3.4.21" evidence="3"/>
<dbReference type="GO" id="GO:0034355">
    <property type="term" value="P:NAD+ biosynthetic process via the salvage pathway"/>
    <property type="evidence" value="ECO:0007669"/>
    <property type="project" value="TreeGrafter"/>
</dbReference>
<comment type="catalytic activity">
    <reaction evidence="10">
        <text>5-phospho-alpha-D-ribose 1-diphosphate + nicotinate + ATP + H2O = nicotinate beta-D-ribonucleotide + ADP + phosphate + diphosphate</text>
        <dbReference type="Rhea" id="RHEA:36163"/>
        <dbReference type="ChEBI" id="CHEBI:15377"/>
        <dbReference type="ChEBI" id="CHEBI:30616"/>
        <dbReference type="ChEBI" id="CHEBI:32544"/>
        <dbReference type="ChEBI" id="CHEBI:33019"/>
        <dbReference type="ChEBI" id="CHEBI:43474"/>
        <dbReference type="ChEBI" id="CHEBI:57502"/>
        <dbReference type="ChEBI" id="CHEBI:58017"/>
        <dbReference type="ChEBI" id="CHEBI:456216"/>
        <dbReference type="EC" id="6.3.4.21"/>
    </reaction>
</comment>
<evidence type="ECO:0000313" key="16">
    <source>
        <dbReference type="Proteomes" id="UP000821866"/>
    </source>
</evidence>
<evidence type="ECO:0000256" key="7">
    <source>
        <dbReference type="ARBA" id="ARBA00022642"/>
    </source>
</evidence>
<reference evidence="15" key="1">
    <citation type="journal article" date="2020" name="Cell">
        <title>Large-Scale Comparative Analyses of Tick Genomes Elucidate Their Genetic Diversity and Vector Capacities.</title>
        <authorList>
            <consortium name="Tick Genome and Microbiome Consortium (TIGMIC)"/>
            <person name="Jia N."/>
            <person name="Wang J."/>
            <person name="Shi W."/>
            <person name="Du L."/>
            <person name="Sun Y."/>
            <person name="Zhan W."/>
            <person name="Jiang J.F."/>
            <person name="Wang Q."/>
            <person name="Zhang B."/>
            <person name="Ji P."/>
            <person name="Bell-Sakyi L."/>
            <person name="Cui X.M."/>
            <person name="Yuan T.T."/>
            <person name="Jiang B.G."/>
            <person name="Yang W.F."/>
            <person name="Lam T.T."/>
            <person name="Chang Q.C."/>
            <person name="Ding S.J."/>
            <person name="Wang X.J."/>
            <person name="Zhu J.G."/>
            <person name="Ruan X.D."/>
            <person name="Zhao L."/>
            <person name="Wei J.T."/>
            <person name="Ye R.Z."/>
            <person name="Que T.C."/>
            <person name="Du C.H."/>
            <person name="Zhou Y.H."/>
            <person name="Cheng J.X."/>
            <person name="Dai P.F."/>
            <person name="Guo W.B."/>
            <person name="Han X.H."/>
            <person name="Huang E.J."/>
            <person name="Li L.F."/>
            <person name="Wei W."/>
            <person name="Gao Y.C."/>
            <person name="Liu J.Z."/>
            <person name="Shao H.Z."/>
            <person name="Wang X."/>
            <person name="Wang C.C."/>
            <person name="Yang T.C."/>
            <person name="Huo Q.B."/>
            <person name="Li W."/>
            <person name="Chen H.Y."/>
            <person name="Chen S.E."/>
            <person name="Zhou L.G."/>
            <person name="Ni X.B."/>
            <person name="Tian J.H."/>
            <person name="Sheng Y."/>
            <person name="Liu T."/>
            <person name="Pan Y.S."/>
            <person name="Xia L.Y."/>
            <person name="Li J."/>
            <person name="Zhao F."/>
            <person name="Cao W.C."/>
        </authorList>
    </citation>
    <scope>NUCLEOTIDE SEQUENCE</scope>
    <source>
        <strain evidence="15">Rmic-2018</strain>
    </source>
</reference>
<feature type="domain" description="Nicotinate/nicotinamide phosphoribosyltransferase" evidence="12">
    <location>
        <begin position="175"/>
        <end position="409"/>
    </location>
</feature>